<evidence type="ECO:0000256" key="1">
    <source>
        <dbReference type="ARBA" id="ARBA00004417"/>
    </source>
</evidence>
<comment type="catalytic activity">
    <reaction evidence="10 11">
        <text>ATP + H2O + (2R,4S)-2-methyl-2,3,3,4-tetrahydroxytetrahydrofuran-[AI-2-binding protein]Side 1 = ADP + phosphate + (2R,4S)-2-methyl-2,3,3,4-tetrahydroxytetrahydrofuranSide 2 + [AI-2-binding protein]Side 1.</text>
        <dbReference type="EC" id="7.6.2.13"/>
    </reaction>
</comment>
<dbReference type="GO" id="GO:1905887">
    <property type="term" value="P:autoinducer AI-2 transmembrane transport"/>
    <property type="evidence" value="ECO:0007669"/>
    <property type="project" value="UniProtKB-UniRule"/>
</dbReference>
<dbReference type="InterPro" id="IPR003593">
    <property type="entry name" value="AAA+_ATPase"/>
</dbReference>
<dbReference type="Pfam" id="PF00005">
    <property type="entry name" value="ABC_tran"/>
    <property type="match status" value="2"/>
</dbReference>
<accession>A0A1X1CYT3</accession>
<comment type="subunit">
    <text evidence="4 11">The complex is composed of two ATP-binding proteins (LsrA), two transmembrane proteins (LsrC and LsrD) and a solute-binding protein (LsrB).</text>
</comment>
<dbReference type="GO" id="GO:0005886">
    <property type="term" value="C:plasma membrane"/>
    <property type="evidence" value="ECO:0007669"/>
    <property type="project" value="UniProtKB-SubCell"/>
</dbReference>
<evidence type="ECO:0000313" key="13">
    <source>
        <dbReference type="EMBL" id="ORM69461.1"/>
    </source>
</evidence>
<dbReference type="NCBIfam" id="NF011967">
    <property type="entry name" value="PRK15439.1"/>
    <property type="match status" value="1"/>
</dbReference>
<dbReference type="PROSITE" id="PS00211">
    <property type="entry name" value="ABC_TRANSPORTER_1"/>
    <property type="match status" value="1"/>
</dbReference>
<dbReference type="Gene3D" id="3.40.50.300">
    <property type="entry name" value="P-loop containing nucleotide triphosphate hydrolases"/>
    <property type="match status" value="2"/>
</dbReference>
<evidence type="ECO:0000256" key="7">
    <source>
        <dbReference type="ARBA" id="ARBA00022840"/>
    </source>
</evidence>
<dbReference type="InterPro" id="IPR027417">
    <property type="entry name" value="P-loop_NTPase"/>
</dbReference>
<keyword evidence="7 11" id="KW-0067">ATP-binding</keyword>
<keyword evidence="11" id="KW-1003">Cell membrane</keyword>
<gene>
    <name evidence="11" type="primary">lsrA</name>
    <name evidence="13" type="ORF">HA51_11260</name>
</gene>
<dbReference type="GO" id="GO:0016887">
    <property type="term" value="F:ATP hydrolysis activity"/>
    <property type="evidence" value="ECO:0007669"/>
    <property type="project" value="InterPro"/>
</dbReference>
<dbReference type="PANTHER" id="PTHR43790:SF2">
    <property type="entry name" value="AUTOINDUCER 2 IMPORT ATP-BINDING PROTEIN LSRA"/>
    <property type="match status" value="1"/>
</dbReference>
<dbReference type="CDD" id="cd03216">
    <property type="entry name" value="ABC_Carb_Monos_I"/>
    <property type="match status" value="1"/>
</dbReference>
<dbReference type="PROSITE" id="PS50893">
    <property type="entry name" value="ABC_TRANSPORTER_2"/>
    <property type="match status" value="2"/>
</dbReference>
<keyword evidence="6 11" id="KW-0547">Nucleotide-binding</keyword>
<dbReference type="SMART" id="SM00382">
    <property type="entry name" value="AAA"/>
    <property type="match status" value="2"/>
</dbReference>
<dbReference type="InterPro" id="IPR050107">
    <property type="entry name" value="ABC_carbohydrate_import_ATPase"/>
</dbReference>
<dbReference type="EC" id="7.6.2.13" evidence="9 11"/>
<comment type="caution">
    <text evidence="13">The sequence shown here is derived from an EMBL/GenBank/DDBJ whole genome shotgun (WGS) entry which is preliminary data.</text>
</comment>
<comment type="function">
    <text evidence="8 11">Part of the ABC transporter complex LsrABCD involved in autoinducer 2 (AI-2) import. Responsible for energy coupling to the transport system.</text>
</comment>
<comment type="subcellular location">
    <subcellularLocation>
        <location evidence="1 11">Cell inner membrane</location>
        <topology evidence="1 11">Peripheral membrane protein</topology>
    </subcellularLocation>
</comment>
<dbReference type="EMBL" id="MLFR01000009">
    <property type="protein sequence ID" value="ORM69461.1"/>
    <property type="molecule type" value="Genomic_DNA"/>
</dbReference>
<sequence>MMQVKVMGQSNVLLEITQLSKAFSGVAVLKSIDFQLRSGEIHALLGGNGAGKSTLMKIIAGIEQADSGVMLLAGTRLSLMTPAQAHRCGIYLVPQEPLLFPSLTVRENILFRLPHAQADMRKLERLLLEMESTLPLNALAGTLAVADQQQVEILRGLMRDARVLIFDEPTASLTPIESERLFRLVRQLAQQGAGVVFISHKLPEIRALAHQVSVMRDGCIVLQGAMTDWNDEALVAAMMPQEPAARLSAEQQLWLQAGSKVSDQQNAQLMRVHELSGEGFRHISFDVKAGEILGLAGIVGAGRTELAETLYGLREASSGTVHLQDIPLLPLSTARRLHAGLVYLPEDRQRSGLYLDAPLTWNVTALTLPQRRWWLRPQQEKAILTRYQRALGIRLSDSSQLARTLSGGNQQKLLLANCLEAMPKVLIVDEPTRGVDVSARADIYQLLRSVVAQQVGLVIISSDLDEVALLADRVVVMYQGEQVGELSASAVSAENILHMAWGHARQTSGASPC</sequence>
<evidence type="ECO:0000313" key="14">
    <source>
        <dbReference type="Proteomes" id="UP000193558"/>
    </source>
</evidence>
<comment type="similarity">
    <text evidence="3 11">Belongs to the ABC transporter superfamily. AI-2 autoinducer porter (TC 3.A.1.2.8) family.</text>
</comment>
<evidence type="ECO:0000256" key="5">
    <source>
        <dbReference type="ARBA" id="ARBA00019459"/>
    </source>
</evidence>
<protein>
    <recommendedName>
        <fullName evidence="5 11">Autoinducer 2 import ATP-binding protein LsrA</fullName>
        <shortName evidence="11">AI-2 import ATP-binding protein LsrA</shortName>
        <ecNumber evidence="9 11">7.6.2.13</ecNumber>
    </recommendedName>
</protein>
<keyword evidence="11" id="KW-0813">Transport</keyword>
<dbReference type="PANTHER" id="PTHR43790">
    <property type="entry name" value="CARBOHYDRATE TRANSPORT ATP-BINDING PROTEIN MG119-RELATED"/>
    <property type="match status" value="1"/>
</dbReference>
<proteinExistence type="inferred from homology"/>
<feature type="domain" description="ABC transporter" evidence="12">
    <location>
        <begin position="14"/>
        <end position="242"/>
    </location>
</feature>
<evidence type="ECO:0000256" key="10">
    <source>
        <dbReference type="ARBA" id="ARBA00034076"/>
    </source>
</evidence>
<dbReference type="GO" id="GO:0005524">
    <property type="term" value="F:ATP binding"/>
    <property type="evidence" value="ECO:0007669"/>
    <property type="project" value="UniProtKB-UniRule"/>
</dbReference>
<dbReference type="CDD" id="cd03215">
    <property type="entry name" value="ABC_Carb_Monos_II"/>
    <property type="match status" value="1"/>
</dbReference>
<evidence type="ECO:0000256" key="4">
    <source>
        <dbReference type="ARBA" id="ARBA00011262"/>
    </source>
</evidence>
<name>A0A1X1CYT3_9GAMM</name>
<evidence type="ECO:0000256" key="2">
    <source>
        <dbReference type="ARBA" id="ARBA00006526"/>
    </source>
</evidence>
<feature type="domain" description="ABC transporter" evidence="12">
    <location>
        <begin position="264"/>
        <end position="504"/>
    </location>
</feature>
<reference evidence="13 14" key="1">
    <citation type="journal article" date="2017" name="Antonie Van Leeuwenhoek">
        <title>Phylogenomic resolution of the bacterial genus Pantoea and its relationship with Erwinia and Tatumella.</title>
        <authorList>
            <person name="Palmer M."/>
            <person name="Steenkamp E.T."/>
            <person name="Coetzee M.P."/>
            <person name="Chan W.Y."/>
            <person name="van Zyl E."/>
            <person name="De Maayer P."/>
            <person name="Coutinho T.A."/>
            <person name="Blom J."/>
            <person name="Smits T.H."/>
            <person name="Duffy B."/>
            <person name="Venter S.N."/>
        </authorList>
    </citation>
    <scope>NUCLEOTIDE SEQUENCE [LARGE SCALE GENOMIC DNA]</scope>
    <source>
        <strain evidence="13 14">LMG 26275</strain>
    </source>
</reference>
<keyword evidence="11" id="KW-1278">Translocase</keyword>
<dbReference type="InterPro" id="IPR017871">
    <property type="entry name" value="ABC_transporter-like_CS"/>
</dbReference>
<dbReference type="SUPFAM" id="SSF52540">
    <property type="entry name" value="P-loop containing nucleoside triphosphate hydrolases"/>
    <property type="match status" value="2"/>
</dbReference>
<evidence type="ECO:0000256" key="9">
    <source>
        <dbReference type="ARBA" id="ARBA00023798"/>
    </source>
</evidence>
<dbReference type="InterPro" id="IPR003439">
    <property type="entry name" value="ABC_transporter-like_ATP-bd"/>
</dbReference>
<evidence type="ECO:0000256" key="8">
    <source>
        <dbReference type="ARBA" id="ARBA00023747"/>
    </source>
</evidence>
<dbReference type="AlphaFoldDB" id="A0A1X1CYT3"/>
<dbReference type="Proteomes" id="UP000193558">
    <property type="component" value="Unassembled WGS sequence"/>
</dbReference>
<keyword evidence="11" id="KW-0997">Cell inner membrane</keyword>
<keyword evidence="11" id="KW-0472">Membrane</keyword>
<evidence type="ECO:0000256" key="3">
    <source>
        <dbReference type="ARBA" id="ARBA00009404"/>
    </source>
</evidence>
<evidence type="ECO:0000259" key="12">
    <source>
        <dbReference type="PROSITE" id="PS50893"/>
    </source>
</evidence>
<evidence type="ECO:0000256" key="11">
    <source>
        <dbReference type="RuleBase" id="RU368026"/>
    </source>
</evidence>
<evidence type="ECO:0000256" key="6">
    <source>
        <dbReference type="ARBA" id="ARBA00022741"/>
    </source>
</evidence>
<comment type="similarity">
    <text evidence="2">Belongs to the ABC transporter superfamily. Drug exporter-2 (TC 3.A.1.117) family.</text>
</comment>
<organism evidence="13 14">
    <name type="scientific">Pantoea rwandensis</name>
    <dbReference type="NCBI Taxonomy" id="1076550"/>
    <lineage>
        <taxon>Bacteria</taxon>
        <taxon>Pseudomonadati</taxon>
        <taxon>Pseudomonadota</taxon>
        <taxon>Gammaproteobacteria</taxon>
        <taxon>Enterobacterales</taxon>
        <taxon>Erwiniaceae</taxon>
        <taxon>Pantoea</taxon>
    </lineage>
</organism>